<gene>
    <name evidence="1" type="ORF">S1001342_01194</name>
</gene>
<proteinExistence type="predicted"/>
<dbReference type="EMBL" id="CP021509">
    <property type="protein sequence ID" value="ARW47529.1"/>
    <property type="molecule type" value="Genomic_DNA"/>
</dbReference>
<organism evidence="1 2">
    <name type="scientific">Acetobacter pasteurianus subsp. pasteurianus</name>
    <dbReference type="NCBI Taxonomy" id="481145"/>
    <lineage>
        <taxon>Bacteria</taxon>
        <taxon>Pseudomonadati</taxon>
        <taxon>Pseudomonadota</taxon>
        <taxon>Alphaproteobacteria</taxon>
        <taxon>Acetobacterales</taxon>
        <taxon>Acetobacteraceae</taxon>
        <taxon>Acetobacter</taxon>
    </lineage>
</organism>
<name>A0A1Y0XX72_ACEPA</name>
<dbReference type="AlphaFoldDB" id="A0A1Y0XX72"/>
<evidence type="ECO:0000313" key="2">
    <source>
        <dbReference type="Proteomes" id="UP000196205"/>
    </source>
</evidence>
<accession>A0A1Y0XX72</accession>
<sequence length="92" mass="8941">MVVQAAASAVLEEALVTVALAAPAVVLGMEAQAVASVVLEEVFLMVALVAHVEVLVAPVVGAEALGVVAAGGRDGAVAGAGEHHLCSARCSV</sequence>
<dbReference type="Proteomes" id="UP000196205">
    <property type="component" value="Chromosome"/>
</dbReference>
<evidence type="ECO:0000313" key="1">
    <source>
        <dbReference type="EMBL" id="ARW47529.1"/>
    </source>
</evidence>
<reference evidence="1 2" key="1">
    <citation type="submission" date="2017-05" db="EMBL/GenBank/DDBJ databases">
        <title>Genome sequence of Acetobacter pasteurianus subsp. pasteurianus strain SRCM101342.</title>
        <authorList>
            <person name="Cho S.H."/>
        </authorList>
    </citation>
    <scope>NUCLEOTIDE SEQUENCE [LARGE SCALE GENOMIC DNA]</scope>
    <source>
        <strain evidence="1 2">SRCM101342</strain>
    </source>
</reference>
<protein>
    <submittedName>
        <fullName evidence="1">Uncharacterized protein</fullName>
    </submittedName>
</protein>